<gene>
    <name evidence="2" type="ORF">Ctob_013664</name>
</gene>
<name>A0A0M0JYH1_9EUKA</name>
<organism evidence="2 3">
    <name type="scientific">Chrysochromulina tobinii</name>
    <dbReference type="NCBI Taxonomy" id="1460289"/>
    <lineage>
        <taxon>Eukaryota</taxon>
        <taxon>Haptista</taxon>
        <taxon>Haptophyta</taxon>
        <taxon>Prymnesiophyceae</taxon>
        <taxon>Prymnesiales</taxon>
        <taxon>Chrysochromulinaceae</taxon>
        <taxon>Chrysochromulina</taxon>
    </lineage>
</organism>
<evidence type="ECO:0000313" key="2">
    <source>
        <dbReference type="EMBL" id="KOO31614.1"/>
    </source>
</evidence>
<accession>A0A0M0JYH1</accession>
<dbReference type="Proteomes" id="UP000037460">
    <property type="component" value="Unassembled WGS sequence"/>
</dbReference>
<evidence type="ECO:0000256" key="1">
    <source>
        <dbReference type="SAM" id="MobiDB-lite"/>
    </source>
</evidence>
<dbReference type="AlphaFoldDB" id="A0A0M0JYH1"/>
<dbReference type="EMBL" id="JWZX01001977">
    <property type="protein sequence ID" value="KOO31614.1"/>
    <property type="molecule type" value="Genomic_DNA"/>
</dbReference>
<feature type="region of interest" description="Disordered" evidence="1">
    <location>
        <begin position="30"/>
        <end position="59"/>
    </location>
</feature>
<sequence length="160" mass="17260">MPGALADAALVVALDEISIDLEAISIKELTQEQAKQPTPSKCGRTDSVTETGDVAGAAPRPPSLATLLRGFFEYMTALILRGEYRRAATLLAANLTESGDVKSGGMSAADLLEEVLRFGTSPCRRRSDEDGKAYTEQEYVDYYGREEGTHRWASGALVDE</sequence>
<reference evidence="3" key="1">
    <citation type="journal article" date="2015" name="PLoS Genet.">
        <title>Genome Sequence and Transcriptome Analyses of Chrysochromulina tobin: Metabolic Tools for Enhanced Algal Fitness in the Prominent Order Prymnesiales (Haptophyceae).</title>
        <authorList>
            <person name="Hovde B.T."/>
            <person name="Deodato C.R."/>
            <person name="Hunsperger H.M."/>
            <person name="Ryken S.A."/>
            <person name="Yost W."/>
            <person name="Jha R.K."/>
            <person name="Patterson J."/>
            <person name="Monnat R.J. Jr."/>
            <person name="Barlow S.B."/>
            <person name="Starkenburg S.R."/>
            <person name="Cattolico R.A."/>
        </authorList>
    </citation>
    <scope>NUCLEOTIDE SEQUENCE</scope>
    <source>
        <strain evidence="3">CCMP291</strain>
    </source>
</reference>
<protein>
    <submittedName>
        <fullName evidence="2">Uncharacterized protein</fullName>
    </submittedName>
</protein>
<comment type="caution">
    <text evidence="2">The sequence shown here is derived from an EMBL/GenBank/DDBJ whole genome shotgun (WGS) entry which is preliminary data.</text>
</comment>
<evidence type="ECO:0000313" key="3">
    <source>
        <dbReference type="Proteomes" id="UP000037460"/>
    </source>
</evidence>
<proteinExistence type="predicted"/>
<keyword evidence="3" id="KW-1185">Reference proteome</keyword>